<organism evidence="2 3">
    <name type="scientific">Penicillium egyptiacum</name>
    <dbReference type="NCBI Taxonomy" id="1303716"/>
    <lineage>
        <taxon>Eukaryota</taxon>
        <taxon>Fungi</taxon>
        <taxon>Dikarya</taxon>
        <taxon>Ascomycota</taxon>
        <taxon>Pezizomycotina</taxon>
        <taxon>Eurotiomycetes</taxon>
        <taxon>Eurotiomycetidae</taxon>
        <taxon>Eurotiales</taxon>
        <taxon>Aspergillaceae</taxon>
        <taxon>Penicillium</taxon>
    </lineage>
</organism>
<sequence>QALIEQTDHRPAQHSTARTNIADPPIHQFGIPPPHWRPAEVAKFHELLQEFGTAWQAIWNDNYLGWTKGPKSDWIHPGRDAKKYRYKARNMKIQIMRSATRR</sequence>
<evidence type="ECO:0000256" key="1">
    <source>
        <dbReference type="SAM" id="MobiDB-lite"/>
    </source>
</evidence>
<feature type="compositionally biased region" description="Basic and acidic residues" evidence="1">
    <location>
        <begin position="1"/>
        <end position="11"/>
    </location>
</feature>
<protein>
    <submittedName>
        <fullName evidence="2">Uncharacterized protein</fullName>
    </submittedName>
</protein>
<comment type="caution">
    <text evidence="2">The sequence shown here is derived from an EMBL/GenBank/DDBJ whole genome shotgun (WGS) entry which is preliminary data.</text>
</comment>
<dbReference type="AlphaFoldDB" id="A0A9W4K2I2"/>
<dbReference type="Proteomes" id="UP001154252">
    <property type="component" value="Unassembled WGS sequence"/>
</dbReference>
<accession>A0A9W4K2I2</accession>
<dbReference type="OrthoDB" id="4372405at2759"/>
<evidence type="ECO:0000313" key="3">
    <source>
        <dbReference type="Proteomes" id="UP001154252"/>
    </source>
</evidence>
<reference evidence="2" key="1">
    <citation type="submission" date="2021-07" db="EMBL/GenBank/DDBJ databases">
        <authorList>
            <person name="Branca A.L. A."/>
        </authorList>
    </citation>
    <scope>NUCLEOTIDE SEQUENCE</scope>
</reference>
<keyword evidence="3" id="KW-1185">Reference proteome</keyword>
<dbReference type="Gene3D" id="1.10.10.60">
    <property type="entry name" value="Homeodomain-like"/>
    <property type="match status" value="1"/>
</dbReference>
<proteinExistence type="predicted"/>
<gene>
    <name evidence="2" type="ORF">PEGY_LOCUS106</name>
</gene>
<evidence type="ECO:0000313" key="2">
    <source>
        <dbReference type="EMBL" id="CAG8881159.1"/>
    </source>
</evidence>
<feature type="non-terminal residue" evidence="2">
    <location>
        <position position="102"/>
    </location>
</feature>
<name>A0A9W4K2I2_9EURO</name>
<feature type="non-terminal residue" evidence="2">
    <location>
        <position position="1"/>
    </location>
</feature>
<feature type="region of interest" description="Disordered" evidence="1">
    <location>
        <begin position="1"/>
        <end position="34"/>
    </location>
</feature>
<dbReference type="EMBL" id="CAJVRC010000193">
    <property type="protein sequence ID" value="CAG8881159.1"/>
    <property type="molecule type" value="Genomic_DNA"/>
</dbReference>